<dbReference type="PRINTS" id="PR00096">
    <property type="entry name" value="GATASE"/>
</dbReference>
<feature type="domain" description="Glutamine amidotransferase" evidence="1">
    <location>
        <begin position="52"/>
        <end position="197"/>
    </location>
</feature>
<sequence>MSELTFLVIEHEDECPPEWFGQWWDARGVSLRRVQAHAYRPVPDQPVAIPTELGDADALVVLGGEAGANDDADYPWLPATRALIATTVAAGRPFLGICLGHQLAAAALGGRAGPNPGGQATGLTPVTLTDAGRSDPLLHAFDGARSVQWNNDIALELPADAVVLATAPDGSPQAVRFAPAAYGVQFHPEISPEQFDSWTVQKPSAALALGHGIHMEASRAVHAARGELRETWQPLADGFVDLVRTHRPQPQVDSS</sequence>
<keyword evidence="3" id="KW-1185">Reference proteome</keyword>
<dbReference type="SUPFAM" id="SSF52317">
    <property type="entry name" value="Class I glutamine amidotransferase-like"/>
    <property type="match status" value="1"/>
</dbReference>
<dbReference type="PANTHER" id="PTHR42695">
    <property type="entry name" value="GLUTAMINE AMIDOTRANSFERASE YLR126C-RELATED"/>
    <property type="match status" value="1"/>
</dbReference>
<dbReference type="PANTHER" id="PTHR42695:SF5">
    <property type="entry name" value="GLUTAMINE AMIDOTRANSFERASE YLR126C-RELATED"/>
    <property type="match status" value="1"/>
</dbReference>
<dbReference type="RefSeq" id="WP_344063301.1">
    <property type="nucleotide sequence ID" value="NZ_BAAAPN010000029.1"/>
</dbReference>
<dbReference type="InterPro" id="IPR029062">
    <property type="entry name" value="Class_I_gatase-like"/>
</dbReference>
<dbReference type="Proteomes" id="UP001501475">
    <property type="component" value="Unassembled WGS sequence"/>
</dbReference>
<reference evidence="2 3" key="1">
    <citation type="journal article" date="2019" name="Int. J. Syst. Evol. Microbiol.">
        <title>The Global Catalogue of Microorganisms (GCM) 10K type strain sequencing project: providing services to taxonomists for standard genome sequencing and annotation.</title>
        <authorList>
            <consortium name="The Broad Institute Genomics Platform"/>
            <consortium name="The Broad Institute Genome Sequencing Center for Infectious Disease"/>
            <person name="Wu L."/>
            <person name="Ma J."/>
        </authorList>
    </citation>
    <scope>NUCLEOTIDE SEQUENCE [LARGE SCALE GENOMIC DNA]</scope>
    <source>
        <strain evidence="2 3">JCM 15591</strain>
    </source>
</reference>
<dbReference type="InterPro" id="IPR044992">
    <property type="entry name" value="ChyE-like"/>
</dbReference>
<proteinExistence type="predicted"/>
<accession>A0ABN2KCE4</accession>
<gene>
    <name evidence="2" type="ORF">GCM10009810_11140</name>
</gene>
<dbReference type="Pfam" id="PF00117">
    <property type="entry name" value="GATase"/>
    <property type="match status" value="1"/>
</dbReference>
<dbReference type="InterPro" id="IPR017926">
    <property type="entry name" value="GATASE"/>
</dbReference>
<evidence type="ECO:0000313" key="3">
    <source>
        <dbReference type="Proteomes" id="UP001501475"/>
    </source>
</evidence>
<organism evidence="2 3">
    <name type="scientific">Nostocoides vanveenii</name>
    <dbReference type="NCBI Taxonomy" id="330835"/>
    <lineage>
        <taxon>Bacteria</taxon>
        <taxon>Bacillati</taxon>
        <taxon>Actinomycetota</taxon>
        <taxon>Actinomycetes</taxon>
        <taxon>Micrococcales</taxon>
        <taxon>Intrasporangiaceae</taxon>
        <taxon>Nostocoides</taxon>
    </lineage>
</organism>
<dbReference type="CDD" id="cd01741">
    <property type="entry name" value="GATase1_1"/>
    <property type="match status" value="1"/>
</dbReference>
<dbReference type="PROSITE" id="PS51273">
    <property type="entry name" value="GATASE_TYPE_1"/>
    <property type="match status" value="1"/>
</dbReference>
<name>A0ABN2KCE4_9MICO</name>
<keyword evidence="2" id="KW-0315">Glutamine amidotransferase</keyword>
<protein>
    <submittedName>
        <fullName evidence="2">Type 1 glutamine amidotransferase</fullName>
    </submittedName>
</protein>
<evidence type="ECO:0000259" key="1">
    <source>
        <dbReference type="Pfam" id="PF00117"/>
    </source>
</evidence>
<dbReference type="Gene3D" id="3.40.50.880">
    <property type="match status" value="1"/>
</dbReference>
<comment type="caution">
    <text evidence="2">The sequence shown here is derived from an EMBL/GenBank/DDBJ whole genome shotgun (WGS) entry which is preliminary data.</text>
</comment>
<dbReference type="EMBL" id="BAAAPN010000029">
    <property type="protein sequence ID" value="GAA1752958.1"/>
    <property type="molecule type" value="Genomic_DNA"/>
</dbReference>
<evidence type="ECO:0000313" key="2">
    <source>
        <dbReference type="EMBL" id="GAA1752958.1"/>
    </source>
</evidence>